<reference evidence="1 2" key="1">
    <citation type="journal article" date="2021" name="Int. J. Syst. Evol. Microbiol.">
        <title>&lt;i&gt;Pectobacterium quasiaquaticum&lt;/i&gt; sp. nov., isolated from waterways.</title>
        <authorList>
            <person name="Ben Moussa H."/>
            <person name="Pedron J."/>
            <person name="Bertrand C."/>
            <person name="Hecquet A."/>
            <person name="Barny M.A."/>
        </authorList>
    </citation>
    <scope>NUCLEOTIDE SEQUENCE [LARGE SCALE GENOMIC DNA]</scope>
    <source>
        <strain evidence="1 2">A477-S1-J17</strain>
    </source>
</reference>
<sequence>MTDVELCIDLVPAAGNAYRRALDVMTAYPDYAKTNFRIVVEHLTQKLGKHSGIDFENLDLFNSIQKLSECQIIDHSLRTDLHRIRQLGNEVVHAKLTNGDVDDGTEDTSKARGAGDLESALSARKTLVGIFESVFLLINKGEELPEITAVDVGDLTSQQTLWKAISSVNFEAKMAAGLILEAQSLTPLPKGVLVIENSQYAHKQTTQKMAAELYWAACVISAGDDLKNQFEIHEMGGEETFLFKHANTEALFRYSQLTFNQQKGEESQKRGVKALEAAAKRDYADALSEYGNWLREEGNFGESFEVFSHALKKGKISAHAGLGFLYLEKTYSDYSQKLAEQSFINGINNGDEHCKYLLGRFLYEGTELVQDKERGKALLKAAAEAGHESAAHYFNLAVDDKLHKELQAHFLNILQSVPKRPEGPKQGRNDPCACKSGKKYKRCCGA</sequence>
<dbReference type="InterPro" id="IPR004027">
    <property type="entry name" value="SEC_C_motif"/>
</dbReference>
<dbReference type="RefSeq" id="WP_159106595.1">
    <property type="nucleotide sequence ID" value="NZ_CP065177.1"/>
</dbReference>
<proteinExistence type="predicted"/>
<dbReference type="AlphaFoldDB" id="A0A9Q2ES10"/>
<dbReference type="InterPro" id="IPR025285">
    <property type="entry name" value="DUF4145"/>
</dbReference>
<dbReference type="SUPFAM" id="SSF103642">
    <property type="entry name" value="Sec-C motif"/>
    <property type="match status" value="1"/>
</dbReference>
<dbReference type="SUPFAM" id="SSF81901">
    <property type="entry name" value="HCP-like"/>
    <property type="match status" value="1"/>
</dbReference>
<accession>A0A9Q2ES10</accession>
<dbReference type="EMBL" id="CP065177">
    <property type="protein sequence ID" value="URG47455.1"/>
    <property type="molecule type" value="Genomic_DNA"/>
</dbReference>
<dbReference type="KEGG" id="pqu:IG609_011465"/>
<evidence type="ECO:0000313" key="1">
    <source>
        <dbReference type="EMBL" id="URG47455.1"/>
    </source>
</evidence>
<keyword evidence="2" id="KW-1185">Reference proteome</keyword>
<dbReference type="Proteomes" id="UP000806577">
    <property type="component" value="Chromosome"/>
</dbReference>
<dbReference type="Pfam" id="PF13643">
    <property type="entry name" value="DUF4145"/>
    <property type="match status" value="1"/>
</dbReference>
<dbReference type="InterPro" id="IPR011990">
    <property type="entry name" value="TPR-like_helical_dom_sf"/>
</dbReference>
<organism evidence="1 2">
    <name type="scientific">Pectobacterium quasiaquaticum</name>
    <dbReference type="NCBI Taxonomy" id="2774015"/>
    <lineage>
        <taxon>Bacteria</taxon>
        <taxon>Pseudomonadati</taxon>
        <taxon>Pseudomonadota</taxon>
        <taxon>Gammaproteobacteria</taxon>
        <taxon>Enterobacterales</taxon>
        <taxon>Pectobacteriaceae</taxon>
        <taxon>Pectobacterium</taxon>
    </lineage>
</organism>
<protein>
    <submittedName>
        <fullName evidence="1">DUF4145 domain-containing protein</fullName>
    </submittedName>
</protein>
<dbReference type="Gene3D" id="1.25.40.10">
    <property type="entry name" value="Tetratricopeptide repeat domain"/>
    <property type="match status" value="1"/>
</dbReference>
<dbReference type="Pfam" id="PF02810">
    <property type="entry name" value="SEC-C"/>
    <property type="match status" value="1"/>
</dbReference>
<evidence type="ECO:0000313" key="2">
    <source>
        <dbReference type="Proteomes" id="UP000806577"/>
    </source>
</evidence>
<name>A0A9Q2ES10_9GAMM</name>
<gene>
    <name evidence="1" type="ORF">IG609_011465</name>
</gene>